<evidence type="ECO:0000313" key="1">
    <source>
        <dbReference type="EMBL" id="SUZ91805.1"/>
    </source>
</evidence>
<protein>
    <submittedName>
        <fullName evidence="1">Uncharacterized protein</fullName>
    </submittedName>
</protein>
<gene>
    <name evidence="1" type="ORF">METZ01_LOCUS44659</name>
</gene>
<sequence>MSERQAVGLFVLVVAIVLVPFVGSVNAVTDDGQQNVEAILGRLKALLAATETKIIVVPFPDSRSRILKVDGTSDFFLFLERGNLRGMEPMTTFYAALESGDMELAVELFSQNSLTSLRASDYGWNGLGVPMERTDGSGQIQDRLYKTMEGAPFGQVDITPEDTQTFIEYIETILIPALEAGF</sequence>
<reference evidence="1" key="1">
    <citation type="submission" date="2018-05" db="EMBL/GenBank/DDBJ databases">
        <authorList>
            <person name="Lanie J.A."/>
            <person name="Ng W.-L."/>
            <person name="Kazmierczak K.M."/>
            <person name="Andrzejewski T.M."/>
            <person name="Davidsen T.M."/>
            <person name="Wayne K.J."/>
            <person name="Tettelin H."/>
            <person name="Glass J.I."/>
            <person name="Rusch D."/>
            <person name="Podicherti R."/>
            <person name="Tsui H.-C.T."/>
            <person name="Winkler M.E."/>
        </authorList>
    </citation>
    <scope>NUCLEOTIDE SEQUENCE</scope>
</reference>
<name>A0A381RJ11_9ZZZZ</name>
<accession>A0A381RJ11</accession>
<dbReference type="EMBL" id="UINC01002006">
    <property type="protein sequence ID" value="SUZ91805.1"/>
    <property type="molecule type" value="Genomic_DNA"/>
</dbReference>
<proteinExistence type="predicted"/>
<organism evidence="1">
    <name type="scientific">marine metagenome</name>
    <dbReference type="NCBI Taxonomy" id="408172"/>
    <lineage>
        <taxon>unclassified sequences</taxon>
        <taxon>metagenomes</taxon>
        <taxon>ecological metagenomes</taxon>
    </lineage>
</organism>
<dbReference type="AlphaFoldDB" id="A0A381RJ11"/>